<keyword evidence="4 7" id="KW-0812">Transmembrane</keyword>
<feature type="transmembrane region" description="Helical" evidence="7">
    <location>
        <begin position="110"/>
        <end position="134"/>
    </location>
</feature>
<dbReference type="InterPro" id="IPR051393">
    <property type="entry name" value="ABC_transporter_permease"/>
</dbReference>
<feature type="domain" description="ABC transmembrane type-1" evidence="8">
    <location>
        <begin position="73"/>
        <end position="291"/>
    </location>
</feature>
<dbReference type="InterPro" id="IPR000515">
    <property type="entry name" value="MetI-like"/>
</dbReference>
<dbReference type="EMBL" id="CP002659">
    <property type="protein sequence ID" value="AEC01948.1"/>
    <property type="molecule type" value="Genomic_DNA"/>
</dbReference>
<dbReference type="GO" id="GO:0055085">
    <property type="term" value="P:transmembrane transport"/>
    <property type="evidence" value="ECO:0007669"/>
    <property type="project" value="InterPro"/>
</dbReference>
<comment type="similarity">
    <text evidence="7">Belongs to the binding-protein-dependent transport system permease family.</text>
</comment>
<dbReference type="HOGENOM" id="CLU_016047_0_2_12"/>
<dbReference type="InterPro" id="IPR035906">
    <property type="entry name" value="MetI-like_sf"/>
</dbReference>
<sequence length="322" mass="36637">MRQKGINYAKYGYYFSIPFVLIFLLFSLYPLIYTIIIGFTDLRGIGRTAFSFLEDPFQNFKLILANPSFRKSLSNTFLIWIMNFIPQILLALLLTAWFTNNSLKVRGQGAFKVLFYMPNIITAATIAILFNSLFGYPKGPVNDLLMMLGLSDSPIYFLVQKWTARGIVGFIQFWMWYGNTMIILIAGVLGINPTLFEAAEIDGASAPQIFFRITLPNLRTILLYTLVTSLIGGMQMFDIPRLFLLGGPDNATLTTSVFIYNQAFSGSYLYNRASAASMIMFILIMILSGILFLIMRDKDAARRRKEKKAMMRSMKTIREVEV</sequence>
<dbReference type="OrthoDB" id="9787541at2"/>
<keyword evidence="5 7" id="KW-1133">Transmembrane helix</keyword>
<dbReference type="CDD" id="cd06261">
    <property type="entry name" value="TM_PBP2"/>
    <property type="match status" value="1"/>
</dbReference>
<organism evidence="9 10">
    <name type="scientific">Parasphaerochaeta coccoides (strain ATCC BAA-1237 / DSM 17374 / SPN1)</name>
    <name type="common">Sphaerochaeta coccoides</name>
    <dbReference type="NCBI Taxonomy" id="760011"/>
    <lineage>
        <taxon>Bacteria</taxon>
        <taxon>Pseudomonadati</taxon>
        <taxon>Spirochaetota</taxon>
        <taxon>Spirochaetia</taxon>
        <taxon>Spirochaetales</taxon>
        <taxon>Sphaerochaetaceae</taxon>
        <taxon>Parasphaerochaeta</taxon>
    </lineage>
</organism>
<dbReference type="KEGG" id="scc:Spico_0722"/>
<dbReference type="SUPFAM" id="SSF160964">
    <property type="entry name" value="MalF N-terminal region-like"/>
    <property type="match status" value="1"/>
</dbReference>
<feature type="transmembrane region" description="Helical" evidence="7">
    <location>
        <begin position="12"/>
        <end position="36"/>
    </location>
</feature>
<dbReference type="PROSITE" id="PS50928">
    <property type="entry name" value="ABC_TM1"/>
    <property type="match status" value="1"/>
</dbReference>
<dbReference type="AlphaFoldDB" id="F4GLH8"/>
<feature type="transmembrane region" description="Helical" evidence="7">
    <location>
        <begin position="166"/>
        <end position="189"/>
    </location>
</feature>
<evidence type="ECO:0000259" key="8">
    <source>
        <dbReference type="PROSITE" id="PS50928"/>
    </source>
</evidence>
<evidence type="ECO:0000256" key="4">
    <source>
        <dbReference type="ARBA" id="ARBA00022692"/>
    </source>
</evidence>
<dbReference type="Proteomes" id="UP000007939">
    <property type="component" value="Chromosome"/>
</dbReference>
<evidence type="ECO:0000256" key="3">
    <source>
        <dbReference type="ARBA" id="ARBA00022475"/>
    </source>
</evidence>
<accession>F4GLH8</accession>
<comment type="subcellular location">
    <subcellularLocation>
        <location evidence="1 7">Cell membrane</location>
        <topology evidence="1 7">Multi-pass membrane protein</topology>
    </subcellularLocation>
</comment>
<evidence type="ECO:0000256" key="2">
    <source>
        <dbReference type="ARBA" id="ARBA00022448"/>
    </source>
</evidence>
<dbReference type="PANTHER" id="PTHR30193">
    <property type="entry name" value="ABC TRANSPORTER PERMEASE PROTEIN"/>
    <property type="match status" value="1"/>
</dbReference>
<evidence type="ECO:0000256" key="1">
    <source>
        <dbReference type="ARBA" id="ARBA00004651"/>
    </source>
</evidence>
<evidence type="ECO:0000256" key="5">
    <source>
        <dbReference type="ARBA" id="ARBA00022989"/>
    </source>
</evidence>
<dbReference type="SUPFAM" id="SSF161098">
    <property type="entry name" value="MetI-like"/>
    <property type="match status" value="1"/>
</dbReference>
<dbReference type="eggNOG" id="COG1175">
    <property type="taxonomic scope" value="Bacteria"/>
</dbReference>
<dbReference type="RefSeq" id="WP_013739344.1">
    <property type="nucleotide sequence ID" value="NC_015436.1"/>
</dbReference>
<dbReference type="Gene3D" id="1.10.3720.10">
    <property type="entry name" value="MetI-like"/>
    <property type="match status" value="1"/>
</dbReference>
<evidence type="ECO:0000313" key="9">
    <source>
        <dbReference type="EMBL" id="AEC01948.1"/>
    </source>
</evidence>
<keyword evidence="10" id="KW-1185">Reference proteome</keyword>
<name>F4GLH8_PARC1</name>
<keyword evidence="3" id="KW-1003">Cell membrane</keyword>
<reference evidence="10" key="1">
    <citation type="submission" date="2011-04" db="EMBL/GenBank/DDBJ databases">
        <title>The complete genome of Spirochaeta coccoides DSM 17374.</title>
        <authorList>
            <person name="Lucas S."/>
            <person name="Copeland A."/>
            <person name="Lapidus A."/>
            <person name="Bruce D."/>
            <person name="Goodwin L."/>
            <person name="Pitluck S."/>
            <person name="Peters L."/>
            <person name="Kyrpides N."/>
            <person name="Mavromatis K."/>
            <person name="Pagani I."/>
            <person name="Ivanova N."/>
            <person name="Ovchinnikova G."/>
            <person name="Lu M."/>
            <person name="Detter J.C."/>
            <person name="Tapia R."/>
            <person name="Han C."/>
            <person name="Land M."/>
            <person name="Hauser L."/>
            <person name="Markowitz V."/>
            <person name="Cheng J.-F."/>
            <person name="Hugenholtz P."/>
            <person name="Woyke T."/>
            <person name="Wu D."/>
            <person name="Spring S."/>
            <person name="Schroeder M."/>
            <person name="Brambilla E."/>
            <person name="Klenk H.-P."/>
            <person name="Eisen J.A."/>
        </authorList>
    </citation>
    <scope>NUCLEOTIDE SEQUENCE [LARGE SCALE GENOMIC DNA]</scope>
    <source>
        <strain evidence="10">ATCC BAA-1237 / DSM 17374 / SPN1</strain>
    </source>
</reference>
<gene>
    <name evidence="9" type="ordered locus">Spico_0722</name>
</gene>
<feature type="transmembrane region" description="Helical" evidence="7">
    <location>
        <begin position="77"/>
        <end position="98"/>
    </location>
</feature>
<protein>
    <submittedName>
        <fullName evidence="9">Carbohydrate ABC transporter membrane protein 1, CUT1 family</fullName>
    </submittedName>
</protein>
<feature type="transmembrane region" description="Helical" evidence="7">
    <location>
        <begin position="275"/>
        <end position="295"/>
    </location>
</feature>
<feature type="transmembrane region" description="Helical" evidence="7">
    <location>
        <begin position="209"/>
        <end position="230"/>
    </location>
</feature>
<reference evidence="9 10" key="2">
    <citation type="journal article" date="2012" name="Stand. Genomic Sci.">
        <title>Complete genome sequence of the termite hindgut bacterium Spirochaeta coccoides type strain (SPN1(T)), reclassification in the genus Sphaerochaeta as Sphaerochaeta coccoides comb. nov. and emendations of the family Spirochaetaceae and the genus Sphaerochaeta.</title>
        <authorList>
            <person name="Abt B."/>
            <person name="Han C."/>
            <person name="Scheuner C."/>
            <person name="Lu M."/>
            <person name="Lapidus A."/>
            <person name="Nolan M."/>
            <person name="Lucas S."/>
            <person name="Hammon N."/>
            <person name="Deshpande S."/>
            <person name="Cheng J.F."/>
            <person name="Tapia R."/>
            <person name="Goodwin L.A."/>
            <person name="Pitluck S."/>
            <person name="Liolios K."/>
            <person name="Pagani I."/>
            <person name="Ivanova N."/>
            <person name="Mavromatis K."/>
            <person name="Mikhailova N."/>
            <person name="Huntemann M."/>
            <person name="Pati A."/>
            <person name="Chen A."/>
            <person name="Palaniappan K."/>
            <person name="Land M."/>
            <person name="Hauser L."/>
            <person name="Brambilla E.M."/>
            <person name="Rohde M."/>
            <person name="Spring S."/>
            <person name="Gronow S."/>
            <person name="Goker M."/>
            <person name="Woyke T."/>
            <person name="Bristow J."/>
            <person name="Eisen J.A."/>
            <person name="Markowitz V."/>
            <person name="Hugenholtz P."/>
            <person name="Kyrpides N.C."/>
            <person name="Klenk H.P."/>
            <person name="Detter J.C."/>
        </authorList>
    </citation>
    <scope>NUCLEOTIDE SEQUENCE [LARGE SCALE GENOMIC DNA]</scope>
    <source>
        <strain evidence="10">ATCC BAA-1237 / DSM 17374 / SPN1</strain>
    </source>
</reference>
<keyword evidence="2 7" id="KW-0813">Transport</keyword>
<dbReference type="Pfam" id="PF00528">
    <property type="entry name" value="BPD_transp_1"/>
    <property type="match status" value="1"/>
</dbReference>
<dbReference type="GO" id="GO:0005886">
    <property type="term" value="C:plasma membrane"/>
    <property type="evidence" value="ECO:0007669"/>
    <property type="project" value="UniProtKB-SubCell"/>
</dbReference>
<dbReference type="STRING" id="760011.Spico_0722"/>
<evidence type="ECO:0000256" key="6">
    <source>
        <dbReference type="ARBA" id="ARBA00023136"/>
    </source>
</evidence>
<proteinExistence type="inferred from homology"/>
<keyword evidence="6 7" id="KW-0472">Membrane</keyword>
<dbReference type="PANTHER" id="PTHR30193:SF37">
    <property type="entry name" value="INNER MEMBRANE ABC TRANSPORTER PERMEASE PROTEIN YCJO"/>
    <property type="match status" value="1"/>
</dbReference>
<evidence type="ECO:0000313" key="10">
    <source>
        <dbReference type="Proteomes" id="UP000007939"/>
    </source>
</evidence>
<evidence type="ECO:0000256" key="7">
    <source>
        <dbReference type="RuleBase" id="RU363032"/>
    </source>
</evidence>